<evidence type="ECO:0000256" key="1">
    <source>
        <dbReference type="SAM" id="MobiDB-lite"/>
    </source>
</evidence>
<name>A0A9P6N8E0_9BASI</name>
<comment type="caution">
    <text evidence="2">The sequence shown here is derived from an EMBL/GenBank/DDBJ whole genome shotgun (WGS) entry which is preliminary data.</text>
</comment>
<dbReference type="Proteomes" id="UP000886653">
    <property type="component" value="Unassembled WGS sequence"/>
</dbReference>
<dbReference type="OrthoDB" id="10678485at2759"/>
<feature type="compositionally biased region" description="Polar residues" evidence="1">
    <location>
        <begin position="19"/>
        <end position="41"/>
    </location>
</feature>
<accession>A0A9P6N8E0</accession>
<reference evidence="2" key="1">
    <citation type="submission" date="2013-11" db="EMBL/GenBank/DDBJ databases">
        <title>Genome sequence of the fusiform rust pathogen reveals effectors for host alternation and coevolution with pine.</title>
        <authorList>
            <consortium name="DOE Joint Genome Institute"/>
            <person name="Smith K."/>
            <person name="Pendleton A."/>
            <person name="Kubisiak T."/>
            <person name="Anderson C."/>
            <person name="Salamov A."/>
            <person name="Aerts A."/>
            <person name="Riley R."/>
            <person name="Clum A."/>
            <person name="Lindquist E."/>
            <person name="Ence D."/>
            <person name="Campbell M."/>
            <person name="Kronenberg Z."/>
            <person name="Feau N."/>
            <person name="Dhillon B."/>
            <person name="Hamelin R."/>
            <person name="Burleigh J."/>
            <person name="Smith J."/>
            <person name="Yandell M."/>
            <person name="Nelson C."/>
            <person name="Grigoriev I."/>
            <person name="Davis J."/>
        </authorList>
    </citation>
    <scope>NUCLEOTIDE SEQUENCE</scope>
    <source>
        <strain evidence="2">G11</strain>
    </source>
</reference>
<dbReference type="EMBL" id="MU167559">
    <property type="protein sequence ID" value="KAG0139579.1"/>
    <property type="molecule type" value="Genomic_DNA"/>
</dbReference>
<protein>
    <submittedName>
        <fullName evidence="2">Uncharacterized protein</fullName>
    </submittedName>
</protein>
<keyword evidence="3" id="KW-1185">Reference proteome</keyword>
<proteinExistence type="predicted"/>
<evidence type="ECO:0000313" key="2">
    <source>
        <dbReference type="EMBL" id="KAG0139579.1"/>
    </source>
</evidence>
<organism evidence="2 3">
    <name type="scientific">Cronartium quercuum f. sp. fusiforme G11</name>
    <dbReference type="NCBI Taxonomy" id="708437"/>
    <lineage>
        <taxon>Eukaryota</taxon>
        <taxon>Fungi</taxon>
        <taxon>Dikarya</taxon>
        <taxon>Basidiomycota</taxon>
        <taxon>Pucciniomycotina</taxon>
        <taxon>Pucciniomycetes</taxon>
        <taxon>Pucciniales</taxon>
        <taxon>Coleosporiaceae</taxon>
        <taxon>Cronartium</taxon>
    </lineage>
</organism>
<dbReference type="AlphaFoldDB" id="A0A9P6N8E0"/>
<gene>
    <name evidence="2" type="ORF">CROQUDRAFT_675055</name>
</gene>
<feature type="region of interest" description="Disordered" evidence="1">
    <location>
        <begin position="1"/>
        <end position="50"/>
    </location>
</feature>
<sequence>MLVGTANTSGDKGAPAQDETFSNVAAGSTSPQGSHAISSTGFRIPLPRPGRIEDRGTFADQIKKFGNIVKLKPDPQAVIQKLVEHTEPGEEFVATLVLISHGAAEVMYFGKHSSRWVPPKPLIVCLQSMVCLIHAAPH</sequence>
<feature type="compositionally biased region" description="Polar residues" evidence="1">
    <location>
        <begin position="1"/>
        <end position="10"/>
    </location>
</feature>
<evidence type="ECO:0000313" key="3">
    <source>
        <dbReference type="Proteomes" id="UP000886653"/>
    </source>
</evidence>